<dbReference type="Proteomes" id="UP001499915">
    <property type="component" value="Unassembled WGS sequence"/>
</dbReference>
<accession>A0ABP3TFP6</accession>
<proteinExistence type="predicted"/>
<organism evidence="1 2">
    <name type="scientific">Marinobacterium maritimum</name>
    <dbReference type="NCBI Taxonomy" id="500162"/>
    <lineage>
        <taxon>Bacteria</taxon>
        <taxon>Pseudomonadati</taxon>
        <taxon>Pseudomonadota</taxon>
        <taxon>Gammaproteobacteria</taxon>
        <taxon>Oceanospirillales</taxon>
        <taxon>Oceanospirillaceae</taxon>
        <taxon>Marinobacterium</taxon>
    </lineage>
</organism>
<protein>
    <recommendedName>
        <fullName evidence="3">Insulinase (Peptidase family M16)</fullName>
    </recommendedName>
</protein>
<dbReference type="EMBL" id="BAAAET010000003">
    <property type="protein sequence ID" value="GAA0698311.1"/>
    <property type="molecule type" value="Genomic_DNA"/>
</dbReference>
<evidence type="ECO:0008006" key="3">
    <source>
        <dbReference type="Google" id="ProtNLM"/>
    </source>
</evidence>
<gene>
    <name evidence="1" type="ORF">GCM10009104_28520</name>
</gene>
<dbReference type="RefSeq" id="WP_343807303.1">
    <property type="nucleotide sequence ID" value="NZ_BAAAET010000003.1"/>
</dbReference>
<comment type="caution">
    <text evidence="1">The sequence shown here is derived from an EMBL/GenBank/DDBJ whole genome shotgun (WGS) entry which is preliminary data.</text>
</comment>
<keyword evidence="2" id="KW-1185">Reference proteome</keyword>
<name>A0ABP3TFP6_9GAMM</name>
<evidence type="ECO:0000313" key="1">
    <source>
        <dbReference type="EMBL" id="GAA0698311.1"/>
    </source>
</evidence>
<sequence length="391" mass="43818">MTRPFLSRRQLSLLILFLPGLILLLTLIGPEPAPAPWQASPDQRVYWQSQNRADYRLHLLLPQPQAHSATEQLQQRLFMTALQQQLSRTAPLWHALLGAQPQLRSRPGLLVLELQSDDLPAADQLARLLTELRQPAELDWHALLQRVQAEQYLHRQQPEHWLLSQFPTAAEPLQSLDPADTYYHWLAPEHWQLTLSGPASQPLRLAATENAPPHLPGTLLSLKPLPVPEPSTATSLQLHRWPLPRIESVSQLALSLLAREAVQQPLSAALAQRRQAQHSGGFSLHWVATLPRGLVSLVLQGDDWPELRTWLPTQLATADLTTARHAVLAQLQRPDQQQAWIDLLALHQLPADSLAQLPAALGAIDADALKRWLQAQLESDYYHTLSLPASP</sequence>
<evidence type="ECO:0000313" key="2">
    <source>
        <dbReference type="Proteomes" id="UP001499915"/>
    </source>
</evidence>
<reference evidence="2" key="1">
    <citation type="journal article" date="2019" name="Int. J. Syst. Evol. Microbiol.">
        <title>The Global Catalogue of Microorganisms (GCM) 10K type strain sequencing project: providing services to taxonomists for standard genome sequencing and annotation.</title>
        <authorList>
            <consortium name="The Broad Institute Genomics Platform"/>
            <consortium name="The Broad Institute Genome Sequencing Center for Infectious Disease"/>
            <person name="Wu L."/>
            <person name="Ma J."/>
        </authorList>
    </citation>
    <scope>NUCLEOTIDE SEQUENCE [LARGE SCALE GENOMIC DNA]</scope>
    <source>
        <strain evidence="2">JCM 15134</strain>
    </source>
</reference>